<keyword evidence="2" id="KW-0472">Membrane</keyword>
<feature type="transmembrane region" description="Helical" evidence="2">
    <location>
        <begin position="355"/>
        <end position="377"/>
    </location>
</feature>
<organism evidence="3 4">
    <name type="scientific">Barrientosiimonas humi</name>
    <dbReference type="NCBI Taxonomy" id="999931"/>
    <lineage>
        <taxon>Bacteria</taxon>
        <taxon>Bacillati</taxon>
        <taxon>Actinomycetota</taxon>
        <taxon>Actinomycetes</taxon>
        <taxon>Micrococcales</taxon>
        <taxon>Dermacoccaceae</taxon>
        <taxon>Barrientosiimonas</taxon>
    </lineage>
</organism>
<evidence type="ECO:0000256" key="1">
    <source>
        <dbReference type="SAM" id="MobiDB-lite"/>
    </source>
</evidence>
<feature type="transmembrane region" description="Helical" evidence="2">
    <location>
        <begin position="383"/>
        <end position="403"/>
    </location>
</feature>
<dbReference type="RefSeq" id="WP_142007287.1">
    <property type="nucleotide sequence ID" value="NZ_CAJTBP010000001.1"/>
</dbReference>
<evidence type="ECO:0000313" key="3">
    <source>
        <dbReference type="EMBL" id="TQL34949.1"/>
    </source>
</evidence>
<dbReference type="EMBL" id="VFOK01000001">
    <property type="protein sequence ID" value="TQL34949.1"/>
    <property type="molecule type" value="Genomic_DNA"/>
</dbReference>
<feature type="transmembrane region" description="Helical" evidence="2">
    <location>
        <begin position="410"/>
        <end position="431"/>
    </location>
</feature>
<sequence>MTRRWLLLTAMAAVAFFAANLALSWLLARPAHQPMEQPGPTIVVAMPTLTWDDVSPEYTPTLWSMAQQGAVGNVITRSIAPHSCSQAAWMTMSAGARATWGYPPGQTGSDGIVDPCPYAPRPQQSGAGAVFPRWPAWRQQSMARAIKADIGSMATMLNTRGQCVAAAGPMAAYGAADRSGRVARYWPSAQQADLEACPVTLVDLESTSDLALRQLLNRAPLDATIVVTGLADDKTPERLRTVIVSGPGVPQGMLRSPITRQQGLIQGTDLTGLLVQRVVKDPADVLLEGRQPFVQPETDADASIEHVYGVSKALEKEHQLVAPFFYTYVVVVLIALAVGLLLLRTRGPTGRRWFALLGAWCGAVPVSTFLIGIPPWWNAPSPGIALVGGILGIAVVLAAAALLGPWRTWVAGPAVFLASVTALTIALDVTHSSRLQLISIMGLQPVYGGRYFGMGNVASAMYASTMLFAAALLAGRWVQRGHPRLAALTVAAIGFAAIVVDGHPSWGADAGGPIAMLPALAYLALNAGGIKVTWQRIVVVGGIGLLVVGGLGYLDSLRPPQYRTHIGTFVAGFLESGQTTALQRNVMLNWQMLTSQWVNLFVPVLLVLTMYALMRPTSRVGRPLARVTERVTLLGHGLAAITICWLIGFATNDSGTAIPPSGMLVIAPLVILVAAWQGRSAPKDVLRRQAARRPAETAARQDAPAGSR</sequence>
<feature type="transmembrane region" description="Helical" evidence="2">
    <location>
        <begin position="485"/>
        <end position="500"/>
    </location>
</feature>
<keyword evidence="2" id="KW-1133">Transmembrane helix</keyword>
<feature type="transmembrane region" description="Helical" evidence="2">
    <location>
        <begin position="506"/>
        <end position="525"/>
    </location>
</feature>
<feature type="transmembrane region" description="Helical" evidence="2">
    <location>
        <begin position="657"/>
        <end position="678"/>
    </location>
</feature>
<keyword evidence="4" id="KW-1185">Reference proteome</keyword>
<dbReference type="AlphaFoldDB" id="A0A542XGK1"/>
<evidence type="ECO:0000313" key="4">
    <source>
        <dbReference type="Proteomes" id="UP000318336"/>
    </source>
</evidence>
<dbReference type="OrthoDB" id="3264110at2"/>
<dbReference type="Proteomes" id="UP000318336">
    <property type="component" value="Unassembled WGS sequence"/>
</dbReference>
<gene>
    <name evidence="3" type="ORF">FB554_3132</name>
</gene>
<accession>A0A542XGK1</accession>
<name>A0A542XGK1_9MICO</name>
<evidence type="ECO:0000256" key="2">
    <source>
        <dbReference type="SAM" id="Phobius"/>
    </source>
</evidence>
<feature type="transmembrane region" description="Helical" evidence="2">
    <location>
        <begin position="451"/>
        <end position="473"/>
    </location>
</feature>
<proteinExistence type="predicted"/>
<reference evidence="3 4" key="1">
    <citation type="submission" date="2019-06" db="EMBL/GenBank/DDBJ databases">
        <title>Sequencing the genomes of 1000 actinobacteria strains.</title>
        <authorList>
            <person name="Klenk H.-P."/>
        </authorList>
    </citation>
    <scope>NUCLEOTIDE SEQUENCE [LARGE SCALE GENOMIC DNA]</scope>
    <source>
        <strain evidence="3 4">DSM 24617</strain>
    </source>
</reference>
<keyword evidence="2" id="KW-0812">Transmembrane</keyword>
<feature type="transmembrane region" description="Helical" evidence="2">
    <location>
        <begin position="324"/>
        <end position="343"/>
    </location>
</feature>
<feature type="transmembrane region" description="Helical" evidence="2">
    <location>
        <begin position="633"/>
        <end position="651"/>
    </location>
</feature>
<feature type="region of interest" description="Disordered" evidence="1">
    <location>
        <begin position="686"/>
        <end position="708"/>
    </location>
</feature>
<comment type="caution">
    <text evidence="3">The sequence shown here is derived from an EMBL/GenBank/DDBJ whole genome shotgun (WGS) entry which is preliminary data.</text>
</comment>
<feature type="transmembrane region" description="Helical" evidence="2">
    <location>
        <begin position="537"/>
        <end position="554"/>
    </location>
</feature>
<protein>
    <submittedName>
        <fullName evidence="3">Uncharacterized protein</fullName>
    </submittedName>
</protein>
<feature type="transmembrane region" description="Helical" evidence="2">
    <location>
        <begin position="596"/>
        <end position="613"/>
    </location>
</feature>